<feature type="compositionally biased region" description="Low complexity" evidence="1">
    <location>
        <begin position="17"/>
        <end position="30"/>
    </location>
</feature>
<dbReference type="InterPro" id="IPR029068">
    <property type="entry name" value="Glyas_Bleomycin-R_OHBP_Dase"/>
</dbReference>
<dbReference type="Gene3D" id="3.30.720.110">
    <property type="match status" value="1"/>
</dbReference>
<protein>
    <submittedName>
        <fullName evidence="2">PhnB protein</fullName>
    </submittedName>
</protein>
<feature type="region of interest" description="Disordered" evidence="1">
    <location>
        <begin position="1"/>
        <end position="30"/>
    </location>
</feature>
<reference evidence="3" key="1">
    <citation type="submission" date="2016-10" db="EMBL/GenBank/DDBJ databases">
        <authorList>
            <person name="Varghese N."/>
            <person name="Submissions S."/>
        </authorList>
    </citation>
    <scope>NUCLEOTIDE SEQUENCE [LARGE SCALE GENOMIC DNA]</scope>
    <source>
        <strain evidence="3">CGMCC 4.3147</strain>
    </source>
</reference>
<dbReference type="STRING" id="380244.SAMN05216298_2864"/>
<proteinExistence type="predicted"/>
<organism evidence="2 3">
    <name type="scientific">Glycomyces sambucus</name>
    <dbReference type="NCBI Taxonomy" id="380244"/>
    <lineage>
        <taxon>Bacteria</taxon>
        <taxon>Bacillati</taxon>
        <taxon>Actinomycetota</taxon>
        <taxon>Actinomycetes</taxon>
        <taxon>Glycomycetales</taxon>
        <taxon>Glycomycetaceae</taxon>
        <taxon>Glycomyces</taxon>
    </lineage>
</organism>
<dbReference type="SUPFAM" id="SSF54593">
    <property type="entry name" value="Glyoxalase/Bleomycin resistance protein/Dihydroxybiphenyl dioxygenase"/>
    <property type="match status" value="1"/>
</dbReference>
<evidence type="ECO:0000313" key="2">
    <source>
        <dbReference type="EMBL" id="SDL17035.1"/>
    </source>
</evidence>
<accession>A0A1G9HW41</accession>
<dbReference type="RefSeq" id="WP_143034786.1">
    <property type="nucleotide sequence ID" value="NZ_FNGF01000004.1"/>
</dbReference>
<dbReference type="AlphaFoldDB" id="A0A1G9HW41"/>
<evidence type="ECO:0000313" key="3">
    <source>
        <dbReference type="Proteomes" id="UP000198662"/>
    </source>
</evidence>
<dbReference type="Proteomes" id="UP000198662">
    <property type="component" value="Unassembled WGS sequence"/>
</dbReference>
<keyword evidence="3" id="KW-1185">Reference proteome</keyword>
<gene>
    <name evidence="2" type="ORF">SAMN05216298_2864</name>
</gene>
<dbReference type="EMBL" id="FNGF01000004">
    <property type="protein sequence ID" value="SDL17035.1"/>
    <property type="molecule type" value="Genomic_DNA"/>
</dbReference>
<dbReference type="OrthoDB" id="9795306at2"/>
<feature type="compositionally biased region" description="Basic and acidic residues" evidence="1">
    <location>
        <begin position="1"/>
        <end position="12"/>
    </location>
</feature>
<evidence type="ECO:0000256" key="1">
    <source>
        <dbReference type="SAM" id="MobiDB-lite"/>
    </source>
</evidence>
<name>A0A1G9HW41_9ACTN</name>
<sequence>MRPDEAIRDAFGHKPGHGAAAPAGPRFAPAVRGGDAEELAGFWKGLAEDGAVVAPFGPSAWATAYGMVRDRFGITWVLDVPN</sequence>